<evidence type="ECO:0000313" key="3">
    <source>
        <dbReference type="Proteomes" id="UP000753376"/>
    </source>
</evidence>
<keyword evidence="3" id="KW-1185">Reference proteome</keyword>
<dbReference type="EMBL" id="JAHKPV010000004">
    <property type="protein sequence ID" value="MBU2873457.1"/>
    <property type="molecule type" value="Genomic_DNA"/>
</dbReference>
<evidence type="ECO:0000313" key="2">
    <source>
        <dbReference type="EMBL" id="MBU2873457.1"/>
    </source>
</evidence>
<accession>A0ABS6A8E5</accession>
<dbReference type="Pfam" id="PF18765">
    <property type="entry name" value="Polbeta"/>
    <property type="match status" value="1"/>
</dbReference>
<dbReference type="CDD" id="cd05403">
    <property type="entry name" value="NT_KNTase_like"/>
    <property type="match status" value="1"/>
</dbReference>
<comment type="caution">
    <text evidence="2">The sequence shown here is derived from an EMBL/GenBank/DDBJ whole genome shotgun (WGS) entry which is preliminary data.</text>
</comment>
<protein>
    <submittedName>
        <fullName evidence="2">Nucleotidyltransferase domain-containing protein</fullName>
    </submittedName>
</protein>
<sequence length="112" mass="12890">MAHFGKMNFGHIIKKMKTEIESCLSGKSNLLAVYGFGSFFRGSNSYSDIDLLVVCRDNSDDALELYYHVLRNLHFKEISTDVPIDITFLSLSEFESQPLRDMAELVPLWRHQ</sequence>
<gene>
    <name evidence="2" type="ORF">KO508_05480</name>
</gene>
<organism evidence="2 3">
    <name type="scientific">Marinobacter salexigens</name>
    <dbReference type="NCBI Taxonomy" id="1925763"/>
    <lineage>
        <taxon>Bacteria</taxon>
        <taxon>Pseudomonadati</taxon>
        <taxon>Pseudomonadota</taxon>
        <taxon>Gammaproteobacteria</taxon>
        <taxon>Pseudomonadales</taxon>
        <taxon>Marinobacteraceae</taxon>
        <taxon>Marinobacter</taxon>
    </lineage>
</organism>
<dbReference type="Proteomes" id="UP000753376">
    <property type="component" value="Unassembled WGS sequence"/>
</dbReference>
<evidence type="ECO:0000259" key="1">
    <source>
        <dbReference type="Pfam" id="PF18765"/>
    </source>
</evidence>
<proteinExistence type="predicted"/>
<reference evidence="2 3" key="1">
    <citation type="submission" date="2021-05" db="EMBL/GenBank/DDBJ databases">
        <title>Draft genomes of bacteria isolated from model marine particles.</title>
        <authorList>
            <person name="Datta M.S."/>
            <person name="Schwartzman J.A."/>
            <person name="Enke T.N."/>
            <person name="Saavedra J."/>
            <person name="Cermak N."/>
            <person name="Cordero O.X."/>
        </authorList>
    </citation>
    <scope>NUCLEOTIDE SEQUENCE [LARGE SCALE GENOMIC DNA]</scope>
    <source>
        <strain evidence="2 3">D2M19</strain>
    </source>
</reference>
<name>A0ABS6A8E5_9GAMM</name>
<feature type="domain" description="Polymerase beta nucleotidyltransferase" evidence="1">
    <location>
        <begin position="19"/>
        <end position="90"/>
    </location>
</feature>
<dbReference type="InterPro" id="IPR041633">
    <property type="entry name" value="Polbeta"/>
</dbReference>